<name>A0A379DKI1_9PORP</name>
<sequence length="37" mass="4447">MKNLTFFIGKYSMEVLTNQIFTKQNQTKMLFFNKIAK</sequence>
<dbReference type="EMBL" id="UGTI01000001">
    <property type="protein sequence ID" value="SUB78255.1"/>
    <property type="molecule type" value="Genomic_DNA"/>
</dbReference>
<reference evidence="1 2" key="1">
    <citation type="submission" date="2018-06" db="EMBL/GenBank/DDBJ databases">
        <authorList>
            <consortium name="Pathogen Informatics"/>
            <person name="Doyle S."/>
        </authorList>
    </citation>
    <scope>NUCLEOTIDE SEQUENCE [LARGE SCALE GENOMIC DNA]</scope>
    <source>
        <strain evidence="1 2">NCTC13100</strain>
    </source>
</reference>
<proteinExistence type="predicted"/>
<accession>A0A379DKI1</accession>
<gene>
    <name evidence="1" type="ORF">NCTC13100_01408</name>
</gene>
<organism evidence="1 2">
    <name type="scientific">Porphyromonas macacae</name>
    <dbReference type="NCBI Taxonomy" id="28115"/>
    <lineage>
        <taxon>Bacteria</taxon>
        <taxon>Pseudomonadati</taxon>
        <taxon>Bacteroidota</taxon>
        <taxon>Bacteroidia</taxon>
        <taxon>Bacteroidales</taxon>
        <taxon>Porphyromonadaceae</taxon>
        <taxon>Porphyromonas</taxon>
    </lineage>
</organism>
<dbReference type="AlphaFoldDB" id="A0A379DKI1"/>
<protein>
    <submittedName>
        <fullName evidence="1">Uncharacterized protein</fullName>
    </submittedName>
</protein>
<evidence type="ECO:0000313" key="2">
    <source>
        <dbReference type="Proteomes" id="UP000254263"/>
    </source>
</evidence>
<evidence type="ECO:0000313" key="1">
    <source>
        <dbReference type="EMBL" id="SUB78255.1"/>
    </source>
</evidence>
<dbReference type="Proteomes" id="UP000254263">
    <property type="component" value="Unassembled WGS sequence"/>
</dbReference>